<feature type="domain" description="RCK C-terminal" evidence="8">
    <location>
        <begin position="282"/>
        <end position="366"/>
    </location>
</feature>
<keyword evidence="5" id="KW-0812">Transmembrane</keyword>
<sequence length="556" mass="60206">MNWLLSLIFDTSSFAHGFLVYSVIISFGIGLGRKKIFGLSLGATCVLFVGLIVGYAGVKVDPAMMAFFRNFGLVLFVFFIGLQVGPSFFATFKSSGFELTGLMMLAVGLSLLITISLYFLFSNSISLPEILGIMFGAVTSTPGLGATQEALQSLGSKQDITVGYACAYPFAILSVIGVILGLKKLFGVNLAQEDKYWEEAQQVKNRAPIYYHVKTTNKALQGITLREIREIIGRPFICSRVMHDGTITSPTADSYIYLGDRLRIVSNAEHKTAVCAFCGEEDPSIDLATAHSPIRNERIRVTDSKMNGVMIEDLHLSRFDGVNITRVTRAGVTFFPYNTLRLQLGDTLSCVGPKIAIARLAALMGNREKQLEKPNVVAIFAGLAFGVIIGAFPIAFPYMPVTIQLGLAGGPLIAAILLGYFGPRFHLVTYTTHSANLMLREWGQAFFLASVGLAAGEPFFNSFLNGGGFFYVALGLPITIIPLATVGILARTRYHMNFHSIAGLLAGCSTNTSLLGFASSLSDKGIALISYSTVYPLAMFLRIISGQVLLMLLWTA</sequence>
<evidence type="ECO:0000256" key="1">
    <source>
        <dbReference type="ARBA" id="ARBA00004651"/>
    </source>
</evidence>
<evidence type="ECO:0000313" key="9">
    <source>
        <dbReference type="EMBL" id="MTU43990.1"/>
    </source>
</evidence>
<dbReference type="InterPro" id="IPR006037">
    <property type="entry name" value="RCK_C"/>
</dbReference>
<keyword evidence="6" id="KW-1133">Transmembrane helix</keyword>
<protein>
    <submittedName>
        <fullName evidence="9">Putative transporter</fullName>
    </submittedName>
</protein>
<comment type="similarity">
    <text evidence="2">Belongs to the AAE transporter (TC 2.A.81) family.</text>
</comment>
<comment type="subcellular location">
    <subcellularLocation>
        <location evidence="1">Cell membrane</location>
        <topology evidence="1">Multi-pass membrane protein</topology>
    </subcellularLocation>
</comment>
<evidence type="ECO:0000313" key="10">
    <source>
        <dbReference type="Proteomes" id="UP000462362"/>
    </source>
</evidence>
<dbReference type="Proteomes" id="UP000462362">
    <property type="component" value="Unassembled WGS sequence"/>
</dbReference>
<organism evidence="9 10">
    <name type="scientific">Parasutterella excrementihominis</name>
    <dbReference type="NCBI Taxonomy" id="487175"/>
    <lineage>
        <taxon>Bacteria</taxon>
        <taxon>Pseudomonadati</taxon>
        <taxon>Pseudomonadota</taxon>
        <taxon>Betaproteobacteria</taxon>
        <taxon>Burkholderiales</taxon>
        <taxon>Sutterellaceae</taxon>
        <taxon>Parasutterella</taxon>
    </lineage>
</organism>
<dbReference type="RefSeq" id="WP_155169800.1">
    <property type="nucleotide sequence ID" value="NZ_WNCC01000038.1"/>
</dbReference>
<dbReference type="InterPro" id="IPR006512">
    <property type="entry name" value="YidE_YbjL"/>
</dbReference>
<dbReference type="NCBIfam" id="TIGR01625">
    <property type="entry name" value="YidE_YbjL_dupl"/>
    <property type="match status" value="2"/>
</dbReference>
<dbReference type="Gene3D" id="3.30.70.1450">
    <property type="entry name" value="Regulator of K+ conductance, C-terminal domain"/>
    <property type="match status" value="1"/>
</dbReference>
<dbReference type="InterPro" id="IPR036721">
    <property type="entry name" value="RCK_C_sf"/>
</dbReference>
<evidence type="ECO:0000259" key="8">
    <source>
        <dbReference type="PROSITE" id="PS51202"/>
    </source>
</evidence>
<comment type="caution">
    <text evidence="9">The sequence shown here is derived from an EMBL/GenBank/DDBJ whole genome shotgun (WGS) entry which is preliminary data.</text>
</comment>
<dbReference type="InterPro" id="IPR050144">
    <property type="entry name" value="AAE_transporter"/>
</dbReference>
<dbReference type="PANTHER" id="PTHR30445">
    <property type="entry name" value="K(+)_H(+) ANTIPORTER SUBUNIT KHTT"/>
    <property type="match status" value="1"/>
</dbReference>
<evidence type="ECO:0000256" key="4">
    <source>
        <dbReference type="ARBA" id="ARBA00022475"/>
    </source>
</evidence>
<dbReference type="GO" id="GO:0005886">
    <property type="term" value="C:plasma membrane"/>
    <property type="evidence" value="ECO:0007669"/>
    <property type="project" value="UniProtKB-SubCell"/>
</dbReference>
<dbReference type="Pfam" id="PF06826">
    <property type="entry name" value="Asp-Al_Ex"/>
    <property type="match status" value="2"/>
</dbReference>
<dbReference type="NCBIfam" id="NF003007">
    <property type="entry name" value="PRK03818.1"/>
    <property type="match status" value="1"/>
</dbReference>
<keyword evidence="3" id="KW-0813">Transport</keyword>
<evidence type="ECO:0000256" key="2">
    <source>
        <dbReference type="ARBA" id="ARBA00009854"/>
    </source>
</evidence>
<dbReference type="PROSITE" id="PS51202">
    <property type="entry name" value="RCK_C"/>
    <property type="match status" value="1"/>
</dbReference>
<keyword evidence="4" id="KW-1003">Cell membrane</keyword>
<reference evidence="9 10" key="1">
    <citation type="journal article" date="2019" name="Nat. Med.">
        <title>A library of human gut bacterial isolates paired with longitudinal multiomics data enables mechanistic microbiome research.</title>
        <authorList>
            <person name="Poyet M."/>
            <person name="Groussin M."/>
            <person name="Gibbons S.M."/>
            <person name="Avila-Pacheco J."/>
            <person name="Jiang X."/>
            <person name="Kearney S.M."/>
            <person name="Perrotta A.R."/>
            <person name="Berdy B."/>
            <person name="Zhao S."/>
            <person name="Lieberman T.D."/>
            <person name="Swanson P.K."/>
            <person name="Smith M."/>
            <person name="Roesemann S."/>
            <person name="Alexander J.E."/>
            <person name="Rich S.A."/>
            <person name="Livny J."/>
            <person name="Vlamakis H."/>
            <person name="Clish C."/>
            <person name="Bullock K."/>
            <person name="Deik A."/>
            <person name="Scott J."/>
            <person name="Pierce K.A."/>
            <person name="Xavier R.J."/>
            <person name="Alm E.J."/>
        </authorList>
    </citation>
    <scope>NUCLEOTIDE SEQUENCE [LARGE SCALE GENOMIC DNA]</scope>
    <source>
        <strain evidence="9 10">BIOML-A2</strain>
    </source>
</reference>
<dbReference type="GO" id="GO:0008324">
    <property type="term" value="F:monoatomic cation transmembrane transporter activity"/>
    <property type="evidence" value="ECO:0007669"/>
    <property type="project" value="InterPro"/>
</dbReference>
<dbReference type="GO" id="GO:0006813">
    <property type="term" value="P:potassium ion transport"/>
    <property type="evidence" value="ECO:0007669"/>
    <property type="project" value="InterPro"/>
</dbReference>
<dbReference type="EMBL" id="WNCL01000039">
    <property type="protein sequence ID" value="MTU43990.1"/>
    <property type="molecule type" value="Genomic_DNA"/>
</dbReference>
<evidence type="ECO:0000256" key="7">
    <source>
        <dbReference type="ARBA" id="ARBA00023136"/>
    </source>
</evidence>
<gene>
    <name evidence="9" type="ORF">GMD42_10295</name>
</gene>
<accession>A0A6L6N0Q4</accession>
<evidence type="ECO:0000256" key="5">
    <source>
        <dbReference type="ARBA" id="ARBA00022692"/>
    </source>
</evidence>
<dbReference type="AlphaFoldDB" id="A0A6L6N0Q4"/>
<proteinExistence type="inferred from homology"/>
<name>A0A6L6N0Q4_9BURK</name>
<keyword evidence="7" id="KW-0472">Membrane</keyword>
<dbReference type="SUPFAM" id="SSF116726">
    <property type="entry name" value="TrkA C-terminal domain-like"/>
    <property type="match status" value="1"/>
</dbReference>
<evidence type="ECO:0000256" key="3">
    <source>
        <dbReference type="ARBA" id="ARBA00022448"/>
    </source>
</evidence>
<evidence type="ECO:0000256" key="6">
    <source>
        <dbReference type="ARBA" id="ARBA00022989"/>
    </source>
</evidence>
<dbReference type="PANTHER" id="PTHR30445:SF3">
    <property type="entry name" value="TRANSPORT PROTEIN YIDE-RELATED"/>
    <property type="match status" value="1"/>
</dbReference>